<protein>
    <submittedName>
        <fullName evidence="1">Uncharacterized protein</fullName>
    </submittedName>
</protein>
<dbReference type="GeneID" id="40074524"/>
<dbReference type="KEGG" id="vg:40074524"/>
<accession>A0A1L7N0V0</accession>
<proteinExistence type="predicted"/>
<dbReference type="Proteomes" id="UP000222831">
    <property type="component" value="Segment"/>
</dbReference>
<sequence length="63" mass="7207">MTICHQKELDGEFTDEQLVEHLQSSDCAECRDAGFRMAALLKQVEELQDSNLEARVAAQELRR</sequence>
<name>A0A1L7N0V0_9CAUD</name>
<evidence type="ECO:0000313" key="2">
    <source>
        <dbReference type="Proteomes" id="UP000222831"/>
    </source>
</evidence>
<dbReference type="RefSeq" id="YP_009598822.1">
    <property type="nucleotide sequence ID" value="NC_041911.1"/>
</dbReference>
<keyword evidence="2" id="KW-1185">Reference proteome</keyword>
<dbReference type="EMBL" id="AP017924">
    <property type="protein sequence ID" value="BAW19103.1"/>
    <property type="molecule type" value="Genomic_DNA"/>
</dbReference>
<organism evidence="1 2">
    <name type="scientific">Ralstonia phage RP12</name>
    <dbReference type="NCBI Taxonomy" id="1923889"/>
    <lineage>
        <taxon>Viruses</taxon>
        <taxon>Duplodnaviria</taxon>
        <taxon>Heunggongvirae</taxon>
        <taxon>Uroviricota</taxon>
        <taxon>Caudoviricetes</taxon>
        <taxon>Chimalliviridae</taxon>
        <taxon>Ripduovirus</taxon>
        <taxon>Ripduovirus RP12</taxon>
    </lineage>
</organism>
<evidence type="ECO:0000313" key="1">
    <source>
        <dbReference type="EMBL" id="BAW19103.1"/>
    </source>
</evidence>
<reference evidence="1 2" key="1">
    <citation type="submission" date="2016-12" db="EMBL/GenBank/DDBJ databases">
        <title>Characterization of two jumbo phages RP12 and RP31 infecting the phytopathogen Ralstonia solanacearum.</title>
        <authorList>
            <person name="Kawasaki T."/>
            <person name="Yoshikawa G."/>
            <person name="Ogata H."/>
            <person name="Yamada T."/>
        </authorList>
    </citation>
    <scope>NUCLEOTIDE SEQUENCE [LARGE SCALE GENOMIC DNA]</scope>
    <source>
        <strain evidence="1 2">RP12</strain>
    </source>
</reference>